<dbReference type="NCBIfam" id="TIGR01444">
    <property type="entry name" value="fkbM_fam"/>
    <property type="match status" value="1"/>
</dbReference>
<proteinExistence type="predicted"/>
<protein>
    <submittedName>
        <fullName evidence="2">FkbM family methyltransferase</fullName>
    </submittedName>
</protein>
<reference evidence="2 3" key="1">
    <citation type="submission" date="2020-12" db="EMBL/GenBank/DDBJ databases">
        <title>Geomonas sp. Red259, isolated from paddy soil.</title>
        <authorList>
            <person name="Xu Z."/>
            <person name="Zhang Z."/>
            <person name="Masuda Y."/>
            <person name="Itoh H."/>
            <person name="Senoo K."/>
        </authorList>
    </citation>
    <scope>NUCLEOTIDE SEQUENCE [LARGE SCALE GENOMIC DNA]</scope>
    <source>
        <strain evidence="2 3">Red259</strain>
    </source>
</reference>
<dbReference type="InterPro" id="IPR029063">
    <property type="entry name" value="SAM-dependent_MTases_sf"/>
</dbReference>
<dbReference type="InterPro" id="IPR006342">
    <property type="entry name" value="FkbM_mtfrase"/>
</dbReference>
<evidence type="ECO:0000313" key="3">
    <source>
        <dbReference type="Proteomes" id="UP000641025"/>
    </source>
</evidence>
<dbReference type="RefSeq" id="WP_199393761.1">
    <property type="nucleotide sequence ID" value="NZ_JAEMHK010000002.1"/>
</dbReference>
<dbReference type="Gene3D" id="3.40.50.150">
    <property type="entry name" value="Vaccinia Virus protein VP39"/>
    <property type="match status" value="1"/>
</dbReference>
<accession>A0ABS0YNC2</accession>
<comment type="caution">
    <text evidence="2">The sequence shown here is derived from an EMBL/GenBank/DDBJ whole genome shotgun (WGS) entry which is preliminary data.</text>
</comment>
<keyword evidence="2" id="KW-0489">Methyltransferase</keyword>
<feature type="domain" description="Methyltransferase FkbM" evidence="1">
    <location>
        <begin position="89"/>
        <end position="228"/>
    </location>
</feature>
<dbReference type="Proteomes" id="UP000641025">
    <property type="component" value="Unassembled WGS sequence"/>
</dbReference>
<dbReference type="GO" id="GO:0032259">
    <property type="term" value="P:methylation"/>
    <property type="evidence" value="ECO:0007669"/>
    <property type="project" value="UniProtKB-KW"/>
</dbReference>
<sequence length="269" mass="30122">MGIINLLAGIARHTVKRVRLALLHRKCWQQRSGAVLRMQGLEMAVTDGANFYMQYKDEFVNRIYHFDAVRPDPLIIDGGSNMGMSILQFKKVHPGARVLAFEPDPELFKILSGNLSRNNITDVSLVNAGLAAEEGETSFLADGKAGGQIAEQGSVRVRMVRLSSYLDQPVDFLKLNIEGEELAVLTEAAQAGKLRQIRELVLEYHGWAGQRQLLGDLLNLLDREGYRYLVHDFDAETCFASKPPFRLGPDTTWFCLVYAKRNDLLAEGK</sequence>
<evidence type="ECO:0000313" key="2">
    <source>
        <dbReference type="EMBL" id="MBJ6799247.1"/>
    </source>
</evidence>
<organism evidence="2 3">
    <name type="scientific">Geomonas propionica</name>
    <dbReference type="NCBI Taxonomy" id="2798582"/>
    <lineage>
        <taxon>Bacteria</taxon>
        <taxon>Pseudomonadati</taxon>
        <taxon>Thermodesulfobacteriota</taxon>
        <taxon>Desulfuromonadia</taxon>
        <taxon>Geobacterales</taxon>
        <taxon>Geobacteraceae</taxon>
        <taxon>Geomonas</taxon>
    </lineage>
</organism>
<name>A0ABS0YNC2_9BACT</name>
<dbReference type="PANTHER" id="PTHR34203:SF13">
    <property type="entry name" value="EXPRESSED PROTEIN"/>
    <property type="match status" value="1"/>
</dbReference>
<dbReference type="GO" id="GO:0008168">
    <property type="term" value="F:methyltransferase activity"/>
    <property type="evidence" value="ECO:0007669"/>
    <property type="project" value="UniProtKB-KW"/>
</dbReference>
<evidence type="ECO:0000259" key="1">
    <source>
        <dbReference type="Pfam" id="PF05050"/>
    </source>
</evidence>
<gene>
    <name evidence="2" type="ORF">JFN90_03750</name>
</gene>
<dbReference type="Pfam" id="PF05050">
    <property type="entry name" value="Methyltransf_21"/>
    <property type="match status" value="1"/>
</dbReference>
<dbReference type="InterPro" id="IPR052514">
    <property type="entry name" value="SAM-dependent_MTase"/>
</dbReference>
<keyword evidence="2" id="KW-0808">Transferase</keyword>
<dbReference type="EMBL" id="JAEMHK010000002">
    <property type="protein sequence ID" value="MBJ6799247.1"/>
    <property type="molecule type" value="Genomic_DNA"/>
</dbReference>
<dbReference type="PANTHER" id="PTHR34203">
    <property type="entry name" value="METHYLTRANSFERASE, FKBM FAMILY PROTEIN"/>
    <property type="match status" value="1"/>
</dbReference>
<keyword evidence="3" id="KW-1185">Reference proteome</keyword>
<dbReference type="SUPFAM" id="SSF53335">
    <property type="entry name" value="S-adenosyl-L-methionine-dependent methyltransferases"/>
    <property type="match status" value="1"/>
</dbReference>